<proteinExistence type="predicted"/>
<keyword evidence="1" id="KW-0472">Membrane</keyword>
<gene>
    <name evidence="2" type="ORF">MB14_05890</name>
</gene>
<dbReference type="STRING" id="279360.MB14_05890"/>
<evidence type="ECO:0000313" key="2">
    <source>
        <dbReference type="EMBL" id="KYG74734.1"/>
    </source>
</evidence>
<feature type="transmembrane region" description="Helical" evidence="1">
    <location>
        <begin position="6"/>
        <end position="24"/>
    </location>
</feature>
<keyword evidence="3" id="KW-1185">Reference proteome</keyword>
<evidence type="ECO:0000256" key="1">
    <source>
        <dbReference type="SAM" id="Phobius"/>
    </source>
</evidence>
<reference evidence="2" key="1">
    <citation type="submission" date="2016-01" db="EMBL/GenBank/DDBJ databases">
        <title>Genome sequencing of Roseivirga ehrenbergii KMM 6017.</title>
        <authorList>
            <person name="Selvaratnam C."/>
            <person name="Thevarajoo S."/>
            <person name="Goh K.M."/>
            <person name="Ee R."/>
            <person name="Chan K.-G."/>
            <person name="Chong C.S."/>
        </authorList>
    </citation>
    <scope>NUCLEOTIDE SEQUENCE [LARGE SCALE GENOMIC DNA]</scope>
    <source>
        <strain evidence="2">KMM 6017</strain>
    </source>
</reference>
<comment type="caution">
    <text evidence="2">The sequence shown here is derived from an EMBL/GenBank/DDBJ whole genome shotgun (WGS) entry which is preliminary data.</text>
</comment>
<organism evidence="2 3">
    <name type="scientific">Roseivirga ehrenbergii (strain DSM 102268 / JCM 13514 / KCTC 12282 / NCIMB 14502 / KMM 6017)</name>
    <dbReference type="NCBI Taxonomy" id="279360"/>
    <lineage>
        <taxon>Bacteria</taxon>
        <taxon>Pseudomonadati</taxon>
        <taxon>Bacteroidota</taxon>
        <taxon>Cytophagia</taxon>
        <taxon>Cytophagales</taxon>
        <taxon>Roseivirgaceae</taxon>
        <taxon>Roseivirga</taxon>
    </lineage>
</organism>
<keyword evidence="1" id="KW-1133">Transmembrane helix</keyword>
<feature type="transmembrane region" description="Helical" evidence="1">
    <location>
        <begin position="45"/>
        <end position="62"/>
    </location>
</feature>
<protein>
    <submittedName>
        <fullName evidence="2">Uncharacterized protein</fullName>
    </submittedName>
</protein>
<name>A0A150X7S1_ROSEK</name>
<accession>A0A150X7S1</accession>
<dbReference type="AlphaFoldDB" id="A0A150X7S1"/>
<dbReference type="Proteomes" id="UP000075583">
    <property type="component" value="Unassembled WGS sequence"/>
</dbReference>
<keyword evidence="1" id="KW-0812">Transmembrane</keyword>
<evidence type="ECO:0000313" key="3">
    <source>
        <dbReference type="Proteomes" id="UP000075583"/>
    </source>
</evidence>
<sequence length="63" mass="7355">MDTFLAELVPFIGGVVRFLFLSLFKKQSFKSFYNSERKYHSLYNWIVGILTLVAILLIIKLIV</sequence>
<dbReference type="EMBL" id="LQZQ01000045">
    <property type="protein sequence ID" value="KYG74734.1"/>
    <property type="molecule type" value="Genomic_DNA"/>
</dbReference>